<dbReference type="InterPro" id="IPR017930">
    <property type="entry name" value="Myb_dom"/>
</dbReference>
<feature type="domain" description="Myb-like" evidence="8">
    <location>
        <begin position="14"/>
        <end position="65"/>
    </location>
</feature>
<keyword evidence="11" id="KW-1185">Reference proteome</keyword>
<dbReference type="Gene3D" id="1.10.10.60">
    <property type="entry name" value="Homeodomain-like"/>
    <property type="match status" value="2"/>
</dbReference>
<dbReference type="GO" id="GO:0000981">
    <property type="term" value="F:DNA-binding transcription factor activity, RNA polymerase II-specific"/>
    <property type="evidence" value="ECO:0007669"/>
    <property type="project" value="TreeGrafter"/>
</dbReference>
<dbReference type="PROSITE" id="PS50090">
    <property type="entry name" value="MYB_LIKE"/>
    <property type="match status" value="2"/>
</dbReference>
<evidence type="ECO:0000256" key="7">
    <source>
        <dbReference type="SAM" id="MobiDB-lite"/>
    </source>
</evidence>
<keyword evidence="5" id="KW-0804">Transcription</keyword>
<feature type="domain" description="HTH myb-type" evidence="9">
    <location>
        <begin position="71"/>
        <end position="120"/>
    </location>
</feature>
<evidence type="ECO:0000256" key="3">
    <source>
        <dbReference type="ARBA" id="ARBA00023015"/>
    </source>
</evidence>
<evidence type="ECO:0000259" key="8">
    <source>
        <dbReference type="PROSITE" id="PS50090"/>
    </source>
</evidence>
<reference evidence="10" key="1">
    <citation type="submission" date="2023-03" db="EMBL/GenBank/DDBJ databases">
        <title>Chromosome-scale reference genome and RAD-based genetic map of yellow starthistle (Centaurea solstitialis) reveal putative structural variation and QTLs associated with invader traits.</title>
        <authorList>
            <person name="Reatini B."/>
            <person name="Cang F.A."/>
            <person name="Jiang Q."/>
            <person name="Mckibben M.T.W."/>
            <person name="Barker M.S."/>
            <person name="Rieseberg L.H."/>
            <person name="Dlugosch K.M."/>
        </authorList>
    </citation>
    <scope>NUCLEOTIDE SEQUENCE</scope>
    <source>
        <strain evidence="10">CAN-66</strain>
        <tissue evidence="10">Leaf</tissue>
    </source>
</reference>
<evidence type="ECO:0000256" key="6">
    <source>
        <dbReference type="ARBA" id="ARBA00023242"/>
    </source>
</evidence>
<dbReference type="Pfam" id="PF00249">
    <property type="entry name" value="Myb_DNA-binding"/>
    <property type="match status" value="2"/>
</dbReference>
<feature type="compositionally biased region" description="Pro residues" evidence="7">
    <location>
        <begin position="183"/>
        <end position="192"/>
    </location>
</feature>
<evidence type="ECO:0000256" key="1">
    <source>
        <dbReference type="ARBA" id="ARBA00004123"/>
    </source>
</evidence>
<gene>
    <name evidence="10" type="ORF">OSB04_000083</name>
</gene>
<dbReference type="CDD" id="cd00167">
    <property type="entry name" value="SANT"/>
    <property type="match status" value="2"/>
</dbReference>
<keyword evidence="6" id="KW-0539">Nucleus</keyword>
<proteinExistence type="predicted"/>
<dbReference type="Proteomes" id="UP001172457">
    <property type="component" value="Chromosome 1"/>
</dbReference>
<dbReference type="PANTHER" id="PTHR45614:SF293">
    <property type="entry name" value="TRANSCRIPTION FACTOR MYB73"/>
    <property type="match status" value="1"/>
</dbReference>
<keyword evidence="4" id="KW-0238">DNA-binding</keyword>
<sequence length="386" mass="42168">MFMACSNPKRSSSSMDRIKGPWSPEEDEMLQQLVEKHGPRNWSLIGKSIPGRSGKSCRLRWCNQLSPQVEHRAFTEEEDETILRAHARFGNKWATIARLLSGRTDNAIKNHWNSTLKRKCSSMTNEEFNEFAIQQPSLKRSVSAGSTVPIYFNPGSPSGSDVSDSSVHVYRPVARSAAAASPSSPPLPPAKDPPTSLSLSLPGVEPMELMPSSKAVAMSALPPPPPPPLPPPPPPPIQAMPLRQVPIDRQQNHNQKLNEKLNLNSNADADLMSAIPMAISTAMLQLKVSRDPVAVTVVDQQQPPPPEKAFTPFSAEFLSVMQEMIRKEVRNYMTSTTVETQHKPPQHHRSGDGGGGGMCMKQAATGVGEGFRNDAVVKRIGISKID</sequence>
<dbReference type="GO" id="GO:0000978">
    <property type="term" value="F:RNA polymerase II cis-regulatory region sequence-specific DNA binding"/>
    <property type="evidence" value="ECO:0007669"/>
    <property type="project" value="TreeGrafter"/>
</dbReference>
<dbReference type="SUPFAM" id="SSF46689">
    <property type="entry name" value="Homeodomain-like"/>
    <property type="match status" value="1"/>
</dbReference>
<evidence type="ECO:0000259" key="9">
    <source>
        <dbReference type="PROSITE" id="PS51294"/>
    </source>
</evidence>
<name>A0AA38U6P0_9ASTR</name>
<dbReference type="FunFam" id="1.10.10.60:FF:000060">
    <property type="entry name" value="MYB transcription factor"/>
    <property type="match status" value="1"/>
</dbReference>
<comment type="caution">
    <text evidence="10">The sequence shown here is derived from an EMBL/GenBank/DDBJ whole genome shotgun (WGS) entry which is preliminary data.</text>
</comment>
<feature type="region of interest" description="Disordered" evidence="7">
    <location>
        <begin position="1"/>
        <end position="20"/>
    </location>
</feature>
<dbReference type="InterPro" id="IPR001005">
    <property type="entry name" value="SANT/Myb"/>
</dbReference>
<evidence type="ECO:0000313" key="10">
    <source>
        <dbReference type="EMBL" id="KAJ9564117.1"/>
    </source>
</evidence>
<dbReference type="InterPro" id="IPR009057">
    <property type="entry name" value="Homeodomain-like_sf"/>
</dbReference>
<dbReference type="PANTHER" id="PTHR45614">
    <property type="entry name" value="MYB PROTEIN-RELATED"/>
    <property type="match status" value="1"/>
</dbReference>
<feature type="region of interest" description="Disordered" evidence="7">
    <location>
        <begin position="177"/>
        <end position="205"/>
    </location>
</feature>
<evidence type="ECO:0000256" key="5">
    <source>
        <dbReference type="ARBA" id="ARBA00023163"/>
    </source>
</evidence>
<protein>
    <submittedName>
        <fullName evidence="10">Uncharacterized protein</fullName>
    </submittedName>
</protein>
<comment type="subcellular location">
    <subcellularLocation>
        <location evidence="1">Nucleus</location>
    </subcellularLocation>
</comment>
<feature type="domain" description="Myb-like" evidence="8">
    <location>
        <begin position="66"/>
        <end position="116"/>
    </location>
</feature>
<organism evidence="10 11">
    <name type="scientific">Centaurea solstitialis</name>
    <name type="common">yellow star-thistle</name>
    <dbReference type="NCBI Taxonomy" id="347529"/>
    <lineage>
        <taxon>Eukaryota</taxon>
        <taxon>Viridiplantae</taxon>
        <taxon>Streptophyta</taxon>
        <taxon>Embryophyta</taxon>
        <taxon>Tracheophyta</taxon>
        <taxon>Spermatophyta</taxon>
        <taxon>Magnoliopsida</taxon>
        <taxon>eudicotyledons</taxon>
        <taxon>Gunneridae</taxon>
        <taxon>Pentapetalae</taxon>
        <taxon>asterids</taxon>
        <taxon>campanulids</taxon>
        <taxon>Asterales</taxon>
        <taxon>Asteraceae</taxon>
        <taxon>Carduoideae</taxon>
        <taxon>Cardueae</taxon>
        <taxon>Centaureinae</taxon>
        <taxon>Centaurea</taxon>
    </lineage>
</organism>
<evidence type="ECO:0000256" key="2">
    <source>
        <dbReference type="ARBA" id="ARBA00022737"/>
    </source>
</evidence>
<dbReference type="PROSITE" id="PS51294">
    <property type="entry name" value="HTH_MYB"/>
    <property type="match status" value="2"/>
</dbReference>
<feature type="domain" description="HTH myb-type" evidence="9">
    <location>
        <begin position="14"/>
        <end position="69"/>
    </location>
</feature>
<dbReference type="EMBL" id="JARYMX010000001">
    <property type="protein sequence ID" value="KAJ9564117.1"/>
    <property type="molecule type" value="Genomic_DNA"/>
</dbReference>
<dbReference type="InterPro" id="IPR050560">
    <property type="entry name" value="MYB_TF"/>
</dbReference>
<dbReference type="FunFam" id="1.10.10.60:FF:000344">
    <property type="entry name" value="Transcription factor MYB44"/>
    <property type="match status" value="1"/>
</dbReference>
<keyword evidence="2" id="KW-0677">Repeat</keyword>
<feature type="region of interest" description="Disordered" evidence="7">
    <location>
        <begin position="336"/>
        <end position="361"/>
    </location>
</feature>
<keyword evidence="3" id="KW-0805">Transcription regulation</keyword>
<accession>A0AA38U6P0</accession>
<dbReference type="GO" id="GO:0005634">
    <property type="term" value="C:nucleus"/>
    <property type="evidence" value="ECO:0007669"/>
    <property type="project" value="UniProtKB-SubCell"/>
</dbReference>
<dbReference type="AlphaFoldDB" id="A0AA38U6P0"/>
<evidence type="ECO:0000313" key="11">
    <source>
        <dbReference type="Proteomes" id="UP001172457"/>
    </source>
</evidence>
<dbReference type="SMART" id="SM00717">
    <property type="entry name" value="SANT"/>
    <property type="match status" value="2"/>
</dbReference>
<evidence type="ECO:0000256" key="4">
    <source>
        <dbReference type="ARBA" id="ARBA00023125"/>
    </source>
</evidence>